<keyword evidence="11" id="KW-1185">Reference proteome</keyword>
<evidence type="ECO:0000256" key="6">
    <source>
        <dbReference type="ARBA" id="ARBA00023274"/>
    </source>
</evidence>
<comment type="subcellular location">
    <subcellularLocation>
        <location evidence="1">Plastid</location>
        <location evidence="1">Chloroplast</location>
    </subcellularLocation>
</comment>
<dbReference type="Gene3D" id="4.10.640.10">
    <property type="entry name" value="Ribosomal protein S18"/>
    <property type="match status" value="1"/>
</dbReference>
<dbReference type="GO" id="GO:0070181">
    <property type="term" value="F:small ribosomal subunit rRNA binding"/>
    <property type="evidence" value="ECO:0007669"/>
    <property type="project" value="TreeGrafter"/>
</dbReference>
<organism evidence="10 11">
    <name type="scientific">Tilletiopsis washingtonensis</name>
    <dbReference type="NCBI Taxonomy" id="58919"/>
    <lineage>
        <taxon>Eukaryota</taxon>
        <taxon>Fungi</taxon>
        <taxon>Dikarya</taxon>
        <taxon>Basidiomycota</taxon>
        <taxon>Ustilaginomycotina</taxon>
        <taxon>Exobasidiomycetes</taxon>
        <taxon>Entylomatales</taxon>
        <taxon>Entylomatales incertae sedis</taxon>
        <taxon>Tilletiopsis</taxon>
    </lineage>
</organism>
<keyword evidence="3" id="KW-0150">Chloroplast</keyword>
<dbReference type="EMBL" id="KZ819305">
    <property type="protein sequence ID" value="PWN95271.1"/>
    <property type="molecule type" value="Genomic_DNA"/>
</dbReference>
<dbReference type="AlphaFoldDB" id="A0A316Z160"/>
<proteinExistence type="inferred from homology"/>
<protein>
    <recommendedName>
        <fullName evidence="7">Small ribosomal subunit protein bS18m</fullName>
    </recommendedName>
    <alternativeName>
        <fullName evidence="8">30S ribosomal protein S18, chloroplastic</fullName>
    </alternativeName>
</protein>
<dbReference type="RefSeq" id="XP_025595550.1">
    <property type="nucleotide sequence ID" value="XM_025745528.1"/>
</dbReference>
<evidence type="ECO:0000256" key="9">
    <source>
        <dbReference type="RuleBase" id="RU003910"/>
    </source>
</evidence>
<accession>A0A316Z160</accession>
<evidence type="ECO:0000256" key="7">
    <source>
        <dbReference type="ARBA" id="ARBA00035264"/>
    </source>
</evidence>
<keyword evidence="5 9" id="KW-0689">Ribosomal protein</keyword>
<dbReference type="GO" id="GO:0032543">
    <property type="term" value="P:mitochondrial translation"/>
    <property type="evidence" value="ECO:0007669"/>
    <property type="project" value="TreeGrafter"/>
</dbReference>
<dbReference type="GeneID" id="37273072"/>
<dbReference type="OrthoDB" id="21463at2759"/>
<evidence type="ECO:0000256" key="8">
    <source>
        <dbReference type="ARBA" id="ARBA00035368"/>
    </source>
</evidence>
<dbReference type="InterPro" id="IPR001648">
    <property type="entry name" value="Ribosomal_bS18"/>
</dbReference>
<evidence type="ECO:0000313" key="10">
    <source>
        <dbReference type="EMBL" id="PWN95271.1"/>
    </source>
</evidence>
<dbReference type="PANTHER" id="PTHR13479">
    <property type="entry name" value="30S RIBOSOMAL PROTEIN S18"/>
    <property type="match status" value="1"/>
</dbReference>
<dbReference type="InterPro" id="IPR036870">
    <property type="entry name" value="Ribosomal_bS18_sf"/>
</dbReference>
<dbReference type="Pfam" id="PF01084">
    <property type="entry name" value="Ribosomal_S18"/>
    <property type="match status" value="1"/>
</dbReference>
<dbReference type="SUPFAM" id="SSF46911">
    <property type="entry name" value="Ribosomal protein S18"/>
    <property type="match status" value="1"/>
</dbReference>
<keyword evidence="4" id="KW-0934">Plastid</keyword>
<reference evidence="10 11" key="1">
    <citation type="journal article" date="2018" name="Mol. Biol. Evol.">
        <title>Broad Genomic Sampling Reveals a Smut Pathogenic Ancestry of the Fungal Clade Ustilaginomycotina.</title>
        <authorList>
            <person name="Kijpornyongpan T."/>
            <person name="Mondo S.J."/>
            <person name="Barry K."/>
            <person name="Sandor L."/>
            <person name="Lee J."/>
            <person name="Lipzen A."/>
            <person name="Pangilinan J."/>
            <person name="LaButti K."/>
            <person name="Hainaut M."/>
            <person name="Henrissat B."/>
            <person name="Grigoriev I.V."/>
            <person name="Spatafora J.W."/>
            <person name="Aime M.C."/>
        </authorList>
    </citation>
    <scope>NUCLEOTIDE SEQUENCE [LARGE SCALE GENOMIC DNA]</scope>
    <source>
        <strain evidence="10 11">MCA 4186</strain>
    </source>
</reference>
<comment type="similarity">
    <text evidence="2 9">Belongs to the bacterial ribosomal protein bS18 family.</text>
</comment>
<dbReference type="PANTHER" id="PTHR13479:SF40">
    <property type="entry name" value="SMALL RIBOSOMAL SUBUNIT PROTEIN BS18M"/>
    <property type="match status" value="1"/>
</dbReference>
<name>A0A316Z160_9BASI</name>
<evidence type="ECO:0000256" key="3">
    <source>
        <dbReference type="ARBA" id="ARBA00022528"/>
    </source>
</evidence>
<dbReference type="PRINTS" id="PR00974">
    <property type="entry name" value="RIBOSOMALS18"/>
</dbReference>
<dbReference type="FunFam" id="4.10.640.10:FF:000017">
    <property type="entry name" value="Related to 30s ribosomal protein s18"/>
    <property type="match status" value="1"/>
</dbReference>
<evidence type="ECO:0000256" key="5">
    <source>
        <dbReference type="ARBA" id="ARBA00022980"/>
    </source>
</evidence>
<sequence length="200" mass="21323">MASASSSSLLRCVRQMHTSAAARIAPQKLAAGAVRAGKARFLADAIDSGADSSVGTVRAAGGLTGQRTPAGMGPFRMGQYYAPPTLNAAAYGEEARPRPALPLLGPGAREARAADQLHRLRLRPGHPSLHDDSYKNPPLLSAYVSEMGKIKPRNATGLTRRSQREVGKAVRRARAMGLMPVMSNQASRLTWWSPPSRRGM</sequence>
<gene>
    <name evidence="10" type="ORF">FA09DRAFT_362925</name>
</gene>
<evidence type="ECO:0000256" key="2">
    <source>
        <dbReference type="ARBA" id="ARBA00005589"/>
    </source>
</evidence>
<keyword evidence="6 9" id="KW-0687">Ribonucleoprotein</keyword>
<dbReference type="GO" id="GO:0005763">
    <property type="term" value="C:mitochondrial small ribosomal subunit"/>
    <property type="evidence" value="ECO:0007669"/>
    <property type="project" value="TreeGrafter"/>
</dbReference>
<dbReference type="Proteomes" id="UP000245946">
    <property type="component" value="Unassembled WGS sequence"/>
</dbReference>
<evidence type="ECO:0000256" key="4">
    <source>
        <dbReference type="ARBA" id="ARBA00022640"/>
    </source>
</evidence>
<dbReference type="STRING" id="58919.A0A316Z160"/>
<dbReference type="NCBIfam" id="TIGR00165">
    <property type="entry name" value="S18"/>
    <property type="match status" value="1"/>
</dbReference>
<dbReference type="GO" id="GO:0003735">
    <property type="term" value="F:structural constituent of ribosome"/>
    <property type="evidence" value="ECO:0007669"/>
    <property type="project" value="InterPro"/>
</dbReference>
<evidence type="ECO:0000256" key="1">
    <source>
        <dbReference type="ARBA" id="ARBA00004229"/>
    </source>
</evidence>
<evidence type="ECO:0000313" key="11">
    <source>
        <dbReference type="Proteomes" id="UP000245946"/>
    </source>
</evidence>